<protein>
    <submittedName>
        <fullName evidence="2">ATP synthase F0 subunit 8</fullName>
    </submittedName>
</protein>
<proteinExistence type="predicted"/>
<keyword evidence="1" id="KW-0472">Membrane</keyword>
<name>A0A343W8M7_9HEMI</name>
<sequence>MPQMAPLWWSTLFMMFIMSMIMLSVTMYFLPKKESGSMMNLSIEAKNMKMMW</sequence>
<dbReference type="CTD" id="4509"/>
<evidence type="ECO:0000313" key="2">
    <source>
        <dbReference type="EMBL" id="AVZ00717.1"/>
    </source>
</evidence>
<dbReference type="EMBL" id="KY069956">
    <property type="protein sequence ID" value="AVZ00717.1"/>
    <property type="molecule type" value="Genomic_DNA"/>
</dbReference>
<dbReference type="AlphaFoldDB" id="A0A343W8M7"/>
<keyword evidence="2" id="KW-0496">Mitochondrion</keyword>
<gene>
    <name evidence="2" type="primary">ATP8</name>
</gene>
<organism evidence="2">
    <name type="scientific">Amblythyreus gestroi</name>
    <dbReference type="NCBI Taxonomy" id="2126070"/>
    <lineage>
        <taxon>Eukaryota</taxon>
        <taxon>Metazoa</taxon>
        <taxon>Ecdysozoa</taxon>
        <taxon>Arthropoda</taxon>
        <taxon>Hexapoda</taxon>
        <taxon>Insecta</taxon>
        <taxon>Pterygota</taxon>
        <taxon>Neoptera</taxon>
        <taxon>Paraneoptera</taxon>
        <taxon>Hemiptera</taxon>
        <taxon>Heteroptera</taxon>
        <taxon>Panheteroptera</taxon>
        <taxon>Cimicomorpha</taxon>
        <taxon>Phymatidae</taxon>
        <taxon>Phymatinae</taxon>
        <taxon>Amblythyreus</taxon>
    </lineage>
</organism>
<dbReference type="GeneID" id="36937583"/>
<accession>A0A343W8M7</accession>
<reference evidence="2" key="1">
    <citation type="thesis" date="2017" institute="China Agricultural University">
        <title>Studies on the comparative mitochondrial genomics and phylogeny of Heteroptera (Insecta: Hemiptera).</title>
        <authorList>
            <person name="Jiang P."/>
        </authorList>
    </citation>
    <scope>NUCLEOTIDE SEQUENCE</scope>
</reference>
<keyword evidence="1" id="KW-1133">Transmembrane helix</keyword>
<dbReference type="RefSeq" id="YP_009485581.1">
    <property type="nucleotide sequence ID" value="NC_037733.1"/>
</dbReference>
<geneLocation type="mitochondrion" evidence="2"/>
<feature type="transmembrane region" description="Helical" evidence="1">
    <location>
        <begin position="6"/>
        <end position="30"/>
    </location>
</feature>
<evidence type="ECO:0000256" key="1">
    <source>
        <dbReference type="SAM" id="Phobius"/>
    </source>
</evidence>
<keyword evidence="1" id="KW-0812">Transmembrane</keyword>